<dbReference type="AlphaFoldDB" id="A0A140L9G1"/>
<keyword evidence="2" id="KW-1133">Transmembrane helix</keyword>
<keyword evidence="5" id="KW-1185">Reference proteome</keyword>
<name>A0A140L9G1_9FIRM</name>
<sequence>MSFFQYLKQLRKEHLTFVVIPHSGKGTKQFQLNKFLLYSIFTSFAILCISLVVLSYTFISTKYALYANLNHLQQLQEINEKQALEISELKNRTSTIHEKLNILSELEQKIRSMVGLKMSVNSSSLKPTSRSFYRNIPSSDLSPLPLEDTDIDLDILAAEMDSKIENLAELIHDVDGQLKAIDALPDAMPAEGKITSKFGYRISPFTGRRQFHHGIDIANDQGTHIVAAGTGIVTFSGWNTGYGKTIIISHGNGYRSVYAHNSENLVEVGQKVKKGDMIAKMGSTGRSTGPHLHFEIHYKGEQIDPENVLKNRLGGGTGVQKK</sequence>
<keyword evidence="1" id="KW-0732">Signal</keyword>
<dbReference type="InterPro" id="IPR016047">
    <property type="entry name" value="M23ase_b-sheet_dom"/>
</dbReference>
<dbReference type="EMBL" id="LOEE01000019">
    <property type="protein sequence ID" value="KXG77186.1"/>
    <property type="molecule type" value="Genomic_DNA"/>
</dbReference>
<dbReference type="InterPro" id="IPR050570">
    <property type="entry name" value="Cell_wall_metabolism_enzyme"/>
</dbReference>
<keyword evidence="4" id="KW-0378">Hydrolase</keyword>
<keyword evidence="2" id="KW-0812">Transmembrane</keyword>
<feature type="transmembrane region" description="Helical" evidence="2">
    <location>
        <begin position="35"/>
        <end position="59"/>
    </location>
</feature>
<evidence type="ECO:0000313" key="4">
    <source>
        <dbReference type="EMBL" id="KXG77186.1"/>
    </source>
</evidence>
<feature type="domain" description="M23ase beta-sheet core" evidence="3">
    <location>
        <begin position="210"/>
        <end position="305"/>
    </location>
</feature>
<dbReference type="SUPFAM" id="SSF51261">
    <property type="entry name" value="Duplicated hybrid motif"/>
    <property type="match status" value="1"/>
</dbReference>
<dbReference type="InterPro" id="IPR011055">
    <property type="entry name" value="Dup_hybrid_motif"/>
</dbReference>
<evidence type="ECO:0000256" key="1">
    <source>
        <dbReference type="ARBA" id="ARBA00022729"/>
    </source>
</evidence>
<dbReference type="PANTHER" id="PTHR21666:SF289">
    <property type="entry name" value="L-ALA--D-GLU ENDOPEPTIDASE"/>
    <property type="match status" value="1"/>
</dbReference>
<protein>
    <submittedName>
        <fullName evidence="4">Murein DD-endopeptidase MepM</fullName>
        <ecNumber evidence="4">3.4.24.-</ecNumber>
    </submittedName>
</protein>
<organism evidence="4 5">
    <name type="scientific">Thermotalea metallivorans</name>
    <dbReference type="NCBI Taxonomy" id="520762"/>
    <lineage>
        <taxon>Bacteria</taxon>
        <taxon>Bacillati</taxon>
        <taxon>Bacillota</taxon>
        <taxon>Clostridia</taxon>
        <taxon>Peptostreptococcales</taxon>
        <taxon>Thermotaleaceae</taxon>
        <taxon>Thermotalea</taxon>
    </lineage>
</organism>
<dbReference type="FunFam" id="2.70.70.10:FF:000006">
    <property type="entry name" value="M23 family peptidase"/>
    <property type="match status" value="1"/>
</dbReference>
<evidence type="ECO:0000256" key="2">
    <source>
        <dbReference type="SAM" id="Phobius"/>
    </source>
</evidence>
<evidence type="ECO:0000259" key="3">
    <source>
        <dbReference type="Pfam" id="PF01551"/>
    </source>
</evidence>
<dbReference type="Pfam" id="PF01551">
    <property type="entry name" value="Peptidase_M23"/>
    <property type="match status" value="1"/>
</dbReference>
<comment type="caution">
    <text evidence="4">The sequence shown here is derived from an EMBL/GenBank/DDBJ whole genome shotgun (WGS) entry which is preliminary data.</text>
</comment>
<dbReference type="RefSeq" id="WP_068555091.1">
    <property type="nucleotide sequence ID" value="NZ_LOEE01000019.1"/>
</dbReference>
<dbReference type="CDD" id="cd12797">
    <property type="entry name" value="M23_peptidase"/>
    <property type="match status" value="1"/>
</dbReference>
<dbReference type="OrthoDB" id="9809488at2"/>
<dbReference type="STRING" id="520762.AN619_07160"/>
<dbReference type="Proteomes" id="UP000070456">
    <property type="component" value="Unassembled WGS sequence"/>
</dbReference>
<dbReference type="PANTHER" id="PTHR21666">
    <property type="entry name" value="PEPTIDASE-RELATED"/>
    <property type="match status" value="1"/>
</dbReference>
<accession>A0A140L9G1</accession>
<dbReference type="EC" id="3.4.24.-" evidence="4"/>
<dbReference type="GO" id="GO:0004222">
    <property type="term" value="F:metalloendopeptidase activity"/>
    <property type="evidence" value="ECO:0007669"/>
    <property type="project" value="TreeGrafter"/>
</dbReference>
<keyword evidence="2" id="KW-0472">Membrane</keyword>
<evidence type="ECO:0000313" key="5">
    <source>
        <dbReference type="Proteomes" id="UP000070456"/>
    </source>
</evidence>
<dbReference type="Gene3D" id="2.70.70.10">
    <property type="entry name" value="Glucose Permease (Domain IIA)"/>
    <property type="match status" value="1"/>
</dbReference>
<proteinExistence type="predicted"/>
<reference evidence="4 5" key="1">
    <citation type="submission" date="2015-12" db="EMBL/GenBank/DDBJ databases">
        <title>Draft genome sequence of the thermoanaerobe Thermotalea metallivorans, an isolate from the runoff channel of the Great Artesian Basin, Australia.</title>
        <authorList>
            <person name="Patel B.K."/>
        </authorList>
    </citation>
    <scope>NUCLEOTIDE SEQUENCE [LARGE SCALE GENOMIC DNA]</scope>
    <source>
        <strain evidence="4 5">B2-1</strain>
    </source>
</reference>
<gene>
    <name evidence="4" type="primary">mepM_2</name>
    <name evidence="4" type="ORF">AN619_07160</name>
</gene>